<dbReference type="EMBL" id="CAJRST010006668">
    <property type="protein sequence ID" value="CAG5895974.1"/>
    <property type="molecule type" value="Genomic_DNA"/>
</dbReference>
<sequence length="876" mass="104375">MTFSGHNPQLFRWKRVGSANKKQMPMRNDDIDQWRKRVEMASEFAVTEVFSHKRAHSGVSSLAVPLQSSEQLRDHDSAYSEAQALLGDWLNSKLRLELEMDDEDALMSSTETRRPTAQASSQPNVFNHSTFDDLYSHLAEEEEHTAVNGFLQDLMKHEVLDSGIMEELALDDRESRKRCRDPVVTMEARHQQVRENRARREADRQRQQREKEAQRDARTEAKRREREEEIRKNQKERRQEELMQQEMVRLRRQMERRRGLEQPVRQRERENLEVQRAAGSLQSTPTPLTKQPPLNVERLQREHKIQTKVQLNRLQCLRRHFSGWHSAMLDRRLHMNKAIALSTWRRQLRAWRAWRAVVWAQRTQREVARAEAALRMEKRQHQLAVKSDQRRLLQRCLNEWQLWCRLEKEKRELLARQQETKCKMAALLNAASTGKLTATETPADQSKRVPPEPPNQSETMVKRVSHRLRTIAPGNSTVKPAKTSVRTVPRPFEPWKVTRRLTVPSAAELCEARQRVEAEDRPTIQQQIIAQQRRLLQEQQEQIARLKEKQNLMDLQPEMEKPAQLSEVPVTGGTRTKSHSLNTMEQRAQGFAEEPGSQGAPLKKATQQQTSLHPIIKAMEARAKQRAERRKEIEELKRKKENIKLAEMKAAEEQRQREEEEEKCKAAEKRREEKRLEREREEEKQRQLRRQQELMRLARQHYRRTLLLRQGLAPWKRLIQLRQTNMELAENHHNLFLLRRCVLRWQQSARESLYGKEALADQLYQHILLRRSLNCWKRLRDMWMIQEERAERFYRKRTLRKFLLALLHHVTQERLVDWERQGLAVEHNNRRVVQRCFLAWRQLPCVLRRERERDGRREKLSRKVAEVLPDFCSHVL</sequence>
<organism evidence="3 4">
    <name type="scientific">Menidia menidia</name>
    <name type="common">Atlantic silverside</name>
    <dbReference type="NCBI Taxonomy" id="238744"/>
    <lineage>
        <taxon>Eukaryota</taxon>
        <taxon>Metazoa</taxon>
        <taxon>Chordata</taxon>
        <taxon>Craniata</taxon>
        <taxon>Vertebrata</taxon>
        <taxon>Euteleostomi</taxon>
        <taxon>Actinopterygii</taxon>
        <taxon>Neopterygii</taxon>
        <taxon>Teleostei</taxon>
        <taxon>Neoteleostei</taxon>
        <taxon>Acanthomorphata</taxon>
        <taxon>Ovalentaria</taxon>
        <taxon>Atherinomorphae</taxon>
        <taxon>Atheriniformes</taxon>
        <taxon>Atherinopsidae</taxon>
        <taxon>Menidiinae</taxon>
        <taxon>Menidia</taxon>
    </lineage>
</organism>
<keyword evidence="1" id="KW-0175">Coiled coil</keyword>
<feature type="compositionally biased region" description="Basic and acidic residues" evidence="2">
    <location>
        <begin position="187"/>
        <end position="241"/>
    </location>
</feature>
<feature type="region of interest" description="Disordered" evidence="2">
    <location>
        <begin position="650"/>
        <end position="685"/>
    </location>
</feature>
<dbReference type="PANTHER" id="PTHR22028:SF5">
    <property type="entry name" value="COILED-COIL DOMAIN-CONTAINING PROTEIN 191"/>
    <property type="match status" value="1"/>
</dbReference>
<feature type="region of interest" description="Disordered" evidence="2">
    <location>
        <begin position="433"/>
        <end position="460"/>
    </location>
</feature>
<dbReference type="OrthoDB" id="6256972at2759"/>
<comment type="caution">
    <text evidence="3">The sequence shown here is derived from an EMBL/GenBank/DDBJ whole genome shotgun (WGS) entry which is preliminary data.</text>
</comment>
<dbReference type="PANTHER" id="PTHR22028">
    <property type="entry name" value="SFI1 SPINDLE BODY DOMAIN-CONTAINING PROTEIN-RELATED"/>
    <property type="match status" value="1"/>
</dbReference>
<protein>
    <submittedName>
        <fullName evidence="3">(Atlantic silverside) hypothetical protein</fullName>
    </submittedName>
</protein>
<feature type="region of interest" description="Disordered" evidence="2">
    <location>
        <begin position="173"/>
        <end position="242"/>
    </location>
</feature>
<feature type="region of interest" description="Disordered" evidence="2">
    <location>
        <begin position="588"/>
        <end position="613"/>
    </location>
</feature>
<dbReference type="AlphaFoldDB" id="A0A8S4B058"/>
<dbReference type="InterPro" id="IPR052270">
    <property type="entry name" value="CACF_protein"/>
</dbReference>
<accession>A0A8S4B058</accession>
<keyword evidence="4" id="KW-1185">Reference proteome</keyword>
<evidence type="ECO:0000256" key="1">
    <source>
        <dbReference type="SAM" id="Coils"/>
    </source>
</evidence>
<proteinExistence type="predicted"/>
<evidence type="ECO:0000256" key="2">
    <source>
        <dbReference type="SAM" id="MobiDB-lite"/>
    </source>
</evidence>
<feature type="compositionally biased region" description="Polar residues" evidence="2">
    <location>
        <begin position="433"/>
        <end position="444"/>
    </location>
</feature>
<evidence type="ECO:0000313" key="3">
    <source>
        <dbReference type="EMBL" id="CAG5895974.1"/>
    </source>
</evidence>
<reference evidence="3" key="1">
    <citation type="submission" date="2021-05" db="EMBL/GenBank/DDBJ databases">
        <authorList>
            <person name="Tigano A."/>
        </authorList>
    </citation>
    <scope>NUCLEOTIDE SEQUENCE</scope>
</reference>
<feature type="coiled-coil region" evidence="1">
    <location>
        <begin position="529"/>
        <end position="556"/>
    </location>
</feature>
<gene>
    <name evidence="3" type="ORF">MMEN_LOCUS7022</name>
</gene>
<name>A0A8S4B058_9TELE</name>
<evidence type="ECO:0000313" key="4">
    <source>
        <dbReference type="Proteomes" id="UP000677803"/>
    </source>
</evidence>
<dbReference type="Proteomes" id="UP000677803">
    <property type="component" value="Unassembled WGS sequence"/>
</dbReference>